<keyword evidence="8 14" id="KW-0418">Kinase</keyword>
<dbReference type="CDD" id="cd04245">
    <property type="entry name" value="AAK_AKiii-YclM-BS"/>
    <property type="match status" value="1"/>
</dbReference>
<dbReference type="GO" id="GO:0019877">
    <property type="term" value="P:diaminopimelate biosynthetic process"/>
    <property type="evidence" value="ECO:0007669"/>
    <property type="project" value="UniProtKB-KW"/>
</dbReference>
<dbReference type="InterPro" id="IPR001341">
    <property type="entry name" value="Asp_kinase"/>
</dbReference>
<dbReference type="Pfam" id="PF00696">
    <property type="entry name" value="AA_kinase"/>
    <property type="match status" value="1"/>
</dbReference>
<dbReference type="PROSITE" id="PS51671">
    <property type="entry name" value="ACT"/>
    <property type="match status" value="1"/>
</dbReference>
<evidence type="ECO:0000256" key="12">
    <source>
        <dbReference type="ARBA" id="ARBA00047872"/>
    </source>
</evidence>
<dbReference type="NCBIfam" id="TIGR00657">
    <property type="entry name" value="asp_kinases"/>
    <property type="match status" value="1"/>
</dbReference>
<keyword evidence="6 14" id="KW-0808">Transferase</keyword>
<sequence>MKVAKFGGSSVANATQLRKVAEIIRKDPSRKFIVVSAPGKRSGDDDKVTDLLIKMGNAYAQNENYEEQIATVLDRFREIIIDLEISTDILSNIQETIVEVLQREVPINQKLDAIKAIGEDSSAKILSSYLNSLGLAASYLNPKEAGIIVSDEPGNAQILPDSYPKIHTLRDREEILVIPGFFGYTIDGKLMTFSRGGSDITGSIIAAGIKASLYENFTDVDSVFTVNPNIVANPKEITSLTYKEMRELSYAGFSVFHDEALIPSFKESIPVTIKNTNNPDKPGTLIVAEKESQENCVVGIASDIGFSTLFVSKYLMNRELGFGRKLFEILESESVSFEHSPSGIDDLSVIIRDNQLTPEKESIIMNRIKAELNPDTVKIHHDLAMIMIVGEGMMKTIGIAQKATTALTEANVNIKMINQGASDVSMMFGIQAADIKPAIQSLYKVFFED</sequence>
<dbReference type="UniPathway" id="UPA00050">
    <property type="reaction ID" value="UER00461"/>
</dbReference>
<gene>
    <name evidence="17" type="ORF">SAMN05216389_102343</name>
</gene>
<comment type="function">
    <text evidence="1">Catalyzes the phosphorylation of the beta-carboxyl group of aspartic acid with ATP to yield 4-phospho-L-aspartate, which is involved in the branched biosynthetic pathway leading to the biosynthesis of amino acids threonine, isoleucine and methionine.</text>
</comment>
<dbReference type="FunFam" id="3.30.2130.10:FF:000001">
    <property type="entry name" value="Bifunctional aspartokinase/homoserine dehydrogenase"/>
    <property type="match status" value="1"/>
</dbReference>
<dbReference type="GO" id="GO:0009090">
    <property type="term" value="P:homoserine biosynthetic process"/>
    <property type="evidence" value="ECO:0007669"/>
    <property type="project" value="TreeGrafter"/>
</dbReference>
<dbReference type="Gene3D" id="1.20.120.1320">
    <property type="entry name" value="Aspartokinase, catalytic domain"/>
    <property type="match status" value="1"/>
</dbReference>
<evidence type="ECO:0000313" key="17">
    <source>
        <dbReference type="EMBL" id="SES82531.1"/>
    </source>
</evidence>
<keyword evidence="9 13" id="KW-0067">ATP-binding</keyword>
<comment type="pathway">
    <text evidence="3 15">Amino-acid biosynthesis; L-methionine biosynthesis via de novo pathway; L-homoserine from L-aspartate: step 1/3.</text>
</comment>
<comment type="pathway">
    <text evidence="2 15">Amino-acid biosynthesis; L-lysine biosynthesis via DAP pathway; (S)-tetrahydrodipicolinate from L-aspartate: step 1/4.</text>
</comment>
<dbReference type="NCBIfam" id="NF006540">
    <property type="entry name" value="PRK09034.1"/>
    <property type="match status" value="1"/>
</dbReference>
<dbReference type="GO" id="GO:0005524">
    <property type="term" value="F:ATP binding"/>
    <property type="evidence" value="ECO:0007669"/>
    <property type="project" value="UniProtKB-KW"/>
</dbReference>
<dbReference type="AlphaFoldDB" id="A0A1H9ZMF5"/>
<dbReference type="GO" id="GO:0004072">
    <property type="term" value="F:aspartate kinase activity"/>
    <property type="evidence" value="ECO:0007669"/>
    <property type="project" value="UniProtKB-EC"/>
</dbReference>
<dbReference type="Gene3D" id="3.40.1160.10">
    <property type="entry name" value="Acetylglutamate kinase-like"/>
    <property type="match status" value="1"/>
</dbReference>
<dbReference type="InterPro" id="IPR018042">
    <property type="entry name" value="Aspartate_kinase_CS"/>
</dbReference>
<dbReference type="Proteomes" id="UP000198618">
    <property type="component" value="Unassembled WGS sequence"/>
</dbReference>
<dbReference type="GO" id="GO:0005829">
    <property type="term" value="C:cytosol"/>
    <property type="evidence" value="ECO:0007669"/>
    <property type="project" value="TreeGrafter"/>
</dbReference>
<keyword evidence="18" id="KW-1185">Reference proteome</keyword>
<dbReference type="CDD" id="cd04916">
    <property type="entry name" value="ACT_AKiii-YclM-BS_2"/>
    <property type="match status" value="1"/>
</dbReference>
<keyword evidence="15" id="KW-0028">Amino-acid biosynthesis</keyword>
<dbReference type="STRING" id="930131.SAMN05216389_102343"/>
<dbReference type="PANTHER" id="PTHR21499:SF67">
    <property type="entry name" value="ASPARTOKINASE 3"/>
    <property type="match status" value="1"/>
</dbReference>
<dbReference type="GO" id="GO:0009089">
    <property type="term" value="P:lysine biosynthetic process via diaminopimelate"/>
    <property type="evidence" value="ECO:0007669"/>
    <property type="project" value="UniProtKB-UniPathway"/>
</dbReference>
<evidence type="ECO:0000256" key="2">
    <source>
        <dbReference type="ARBA" id="ARBA00004766"/>
    </source>
</evidence>
<evidence type="ECO:0000256" key="8">
    <source>
        <dbReference type="ARBA" id="ARBA00022777"/>
    </source>
</evidence>
<evidence type="ECO:0000256" key="10">
    <source>
        <dbReference type="ARBA" id="ARBA00022915"/>
    </source>
</evidence>
<evidence type="ECO:0000256" key="15">
    <source>
        <dbReference type="RuleBase" id="RU004249"/>
    </source>
</evidence>
<evidence type="ECO:0000259" key="16">
    <source>
        <dbReference type="PROSITE" id="PS51671"/>
    </source>
</evidence>
<dbReference type="GO" id="GO:0009088">
    <property type="term" value="P:threonine biosynthetic process"/>
    <property type="evidence" value="ECO:0007669"/>
    <property type="project" value="UniProtKB-UniPathway"/>
</dbReference>
<dbReference type="InterPro" id="IPR036393">
    <property type="entry name" value="AceGlu_kinase-like_sf"/>
</dbReference>
<evidence type="ECO:0000256" key="5">
    <source>
        <dbReference type="ARBA" id="ARBA00010122"/>
    </source>
</evidence>
<keyword evidence="11" id="KW-0457">Lysine biosynthesis</keyword>
<dbReference type="SUPFAM" id="SSF55021">
    <property type="entry name" value="ACT-like"/>
    <property type="match status" value="2"/>
</dbReference>
<name>A0A1H9ZMF5_9BACI</name>
<protein>
    <recommendedName>
        <fullName evidence="14">Aspartokinase</fullName>
        <ecNumber evidence="14">2.7.2.4</ecNumber>
    </recommendedName>
</protein>
<dbReference type="EC" id="2.7.2.4" evidence="14"/>
<dbReference type="UniPathway" id="UPA00051">
    <property type="reaction ID" value="UER00462"/>
</dbReference>
<dbReference type="InterPro" id="IPR035804">
    <property type="entry name" value="AKIII_YclM_N"/>
</dbReference>
<dbReference type="InterPro" id="IPR005260">
    <property type="entry name" value="Asp_kin_monofn"/>
</dbReference>
<keyword evidence="10" id="KW-0220">Diaminopimelate biosynthesis</keyword>
<evidence type="ECO:0000256" key="7">
    <source>
        <dbReference type="ARBA" id="ARBA00022741"/>
    </source>
</evidence>
<dbReference type="InterPro" id="IPR054352">
    <property type="entry name" value="ACT_Aspartokinase"/>
</dbReference>
<comment type="catalytic activity">
    <reaction evidence="12 14">
        <text>L-aspartate + ATP = 4-phospho-L-aspartate + ADP</text>
        <dbReference type="Rhea" id="RHEA:23776"/>
        <dbReference type="ChEBI" id="CHEBI:29991"/>
        <dbReference type="ChEBI" id="CHEBI:30616"/>
        <dbReference type="ChEBI" id="CHEBI:57535"/>
        <dbReference type="ChEBI" id="CHEBI:456216"/>
        <dbReference type="EC" id="2.7.2.4"/>
    </reaction>
</comment>
<evidence type="ECO:0000256" key="4">
    <source>
        <dbReference type="ARBA" id="ARBA00005139"/>
    </source>
</evidence>
<evidence type="ECO:0000256" key="11">
    <source>
        <dbReference type="ARBA" id="ARBA00023154"/>
    </source>
</evidence>
<dbReference type="PANTHER" id="PTHR21499">
    <property type="entry name" value="ASPARTATE KINASE"/>
    <property type="match status" value="1"/>
</dbReference>
<comment type="similarity">
    <text evidence="5 14">Belongs to the aspartokinase family.</text>
</comment>
<dbReference type="InterPro" id="IPR002912">
    <property type="entry name" value="ACT_dom"/>
</dbReference>
<organism evidence="17 18">
    <name type="scientific">Oceanobacillus limi</name>
    <dbReference type="NCBI Taxonomy" id="930131"/>
    <lineage>
        <taxon>Bacteria</taxon>
        <taxon>Bacillati</taxon>
        <taxon>Bacillota</taxon>
        <taxon>Bacilli</taxon>
        <taxon>Bacillales</taxon>
        <taxon>Bacillaceae</taxon>
        <taxon>Oceanobacillus</taxon>
    </lineage>
</organism>
<evidence type="ECO:0000256" key="3">
    <source>
        <dbReference type="ARBA" id="ARBA00004986"/>
    </source>
</evidence>
<accession>A0A1H9ZMF5</accession>
<dbReference type="PROSITE" id="PS00324">
    <property type="entry name" value="ASPARTOKINASE"/>
    <property type="match status" value="1"/>
</dbReference>
<dbReference type="SUPFAM" id="SSF53633">
    <property type="entry name" value="Carbamate kinase-like"/>
    <property type="match status" value="1"/>
</dbReference>
<feature type="binding site" evidence="13">
    <location>
        <position position="119"/>
    </location>
    <ligand>
        <name>substrate</name>
    </ligand>
</feature>
<evidence type="ECO:0000256" key="9">
    <source>
        <dbReference type="ARBA" id="ARBA00022840"/>
    </source>
</evidence>
<dbReference type="InterPro" id="IPR001048">
    <property type="entry name" value="Asp/Glu/Uridylate_kinase"/>
</dbReference>
<dbReference type="InterPro" id="IPR045865">
    <property type="entry name" value="ACT-like_dom_sf"/>
</dbReference>
<dbReference type="RefSeq" id="WP_090867066.1">
    <property type="nucleotide sequence ID" value="NZ_FOHE01000002.1"/>
</dbReference>
<reference evidence="17 18" key="1">
    <citation type="submission" date="2016-10" db="EMBL/GenBank/DDBJ databases">
        <authorList>
            <person name="de Groot N.N."/>
        </authorList>
    </citation>
    <scope>NUCLEOTIDE SEQUENCE [LARGE SCALE GENOMIC DNA]</scope>
    <source>
        <strain evidence="17 18">IBRC-M 10780</strain>
    </source>
</reference>
<dbReference type="CDD" id="cd04911">
    <property type="entry name" value="ACT_AKiii-YclM-BS_1"/>
    <property type="match status" value="1"/>
</dbReference>
<dbReference type="Pfam" id="PF22468">
    <property type="entry name" value="ACT_9"/>
    <property type="match status" value="1"/>
</dbReference>
<evidence type="ECO:0000256" key="13">
    <source>
        <dbReference type="PIRSR" id="PIRSR000726-1"/>
    </source>
</evidence>
<evidence type="ECO:0000256" key="14">
    <source>
        <dbReference type="RuleBase" id="RU003448"/>
    </source>
</evidence>
<feature type="binding site" evidence="13">
    <location>
        <position position="49"/>
    </location>
    <ligand>
        <name>substrate</name>
    </ligand>
</feature>
<dbReference type="OrthoDB" id="9799110at2"/>
<feature type="binding site" evidence="13">
    <location>
        <begin position="218"/>
        <end position="219"/>
    </location>
    <ligand>
        <name>ATP</name>
        <dbReference type="ChEBI" id="CHEBI:30616"/>
    </ligand>
</feature>
<evidence type="ECO:0000313" key="18">
    <source>
        <dbReference type="Proteomes" id="UP000198618"/>
    </source>
</evidence>
<feature type="binding site" evidence="13">
    <location>
        <begin position="5"/>
        <end position="8"/>
    </location>
    <ligand>
        <name>ATP</name>
        <dbReference type="ChEBI" id="CHEBI:30616"/>
    </ligand>
</feature>
<dbReference type="EMBL" id="FOHE01000002">
    <property type="protein sequence ID" value="SES82531.1"/>
    <property type="molecule type" value="Genomic_DNA"/>
</dbReference>
<dbReference type="InterPro" id="IPR042199">
    <property type="entry name" value="AsparK_Bifunc_asparK/hSer_DH"/>
</dbReference>
<comment type="pathway">
    <text evidence="4 15">Amino-acid biosynthesis; L-threonine biosynthesis; L-threonine from L-aspartate: step 1/5.</text>
</comment>
<proteinExistence type="inferred from homology"/>
<dbReference type="FunFam" id="3.40.1160.10:FF:000027">
    <property type="entry name" value="Aspartokinase"/>
    <property type="match status" value="1"/>
</dbReference>
<evidence type="ECO:0000256" key="1">
    <source>
        <dbReference type="ARBA" id="ARBA00003121"/>
    </source>
</evidence>
<evidence type="ECO:0000256" key="6">
    <source>
        <dbReference type="ARBA" id="ARBA00022679"/>
    </source>
</evidence>
<dbReference type="Gene3D" id="3.30.2130.10">
    <property type="entry name" value="VC0802-like"/>
    <property type="match status" value="1"/>
</dbReference>
<feature type="domain" description="ACT" evidence="16">
    <location>
        <begin position="388"/>
        <end position="449"/>
    </location>
</feature>
<dbReference type="PIRSF" id="PIRSF000726">
    <property type="entry name" value="Asp_kin"/>
    <property type="match status" value="1"/>
</dbReference>
<dbReference type="UniPathway" id="UPA00034">
    <property type="reaction ID" value="UER00015"/>
</dbReference>
<keyword evidence="7 13" id="KW-0547">Nucleotide-binding</keyword>